<name>A0ABT2CQV5_9ACTN</name>
<dbReference type="Pfam" id="PF21317">
    <property type="entry name" value="BetaGal_ABD_1"/>
    <property type="match status" value="1"/>
</dbReference>
<dbReference type="EC" id="3.2.1.23" evidence="4"/>
<dbReference type="InterPro" id="IPR031330">
    <property type="entry name" value="Gly_Hdrlase_35_cat"/>
</dbReference>
<keyword evidence="3 4" id="KW-0326">Glycosidase</keyword>
<sequence length="638" mass="67428">MAGHTAGRHTGTGGGGARFTVGERDFLLDGRPLRLLSGALHYFRVHEEQWGHRLATLRAMGLNCVETYVPWNLHEPEPGHYRDAGRLGRFLDAARAAGLWAIVRPGPYICAEWENGGLPHWLTGPLGSRVRTGDPEFLAQVERWFGELLPQVVSRQVDRGGPVVLVQVENEYGSYGSDTGYPRHLADLLTGLGVTVPLFTSDGPEDHMLTGGSVPGVLATVNFGSGAREAFAALRRHRPSGPLMCMEFWCGWFAHWGEEPVRRDPAEAAEALAEILECGASVNVYLAHGGTNVAGWAGANRAGELHDGALQPTVTSYDYDAPVDETGRPTAKFWAFRAVLERYADGPLPGVPEPPARLAAPAGAAAREWAPLDAVLAALGDEERTGPVPPSFEELGVDRGLVWYRLAVPGPRRPYPLSAPGLRDRAVVYVDGARAGVLDGDHPVLPEPVPGPAVVELWVESLGRVNYGPRLGEPKGLTGGVRHERQYLHGVRARGLRLDAFEAEAVAKVPFTPVGAGTGDGAGDGAGDGPGSHGTGTGGDPGGPGAGTSAGPGGRPPGLYRAVVPVAGAGDAALELPGWTRGFVWVNGWCLGRYWSAGPQRSLYVPGPVLREGANEAWVLELEGAPDAADGPRVVLLP</sequence>
<dbReference type="InterPro" id="IPR019801">
    <property type="entry name" value="Glyco_hydro_35_CS"/>
</dbReference>
<dbReference type="InterPro" id="IPR048913">
    <property type="entry name" value="BetaGal_gal-bd"/>
</dbReference>
<dbReference type="PROSITE" id="PS01182">
    <property type="entry name" value="GLYCOSYL_HYDROL_F35"/>
    <property type="match status" value="1"/>
</dbReference>
<dbReference type="PIRSF" id="PIRSF006336">
    <property type="entry name" value="B-gal"/>
    <property type="match status" value="1"/>
</dbReference>
<dbReference type="SUPFAM" id="SSF51445">
    <property type="entry name" value="(Trans)glycosidases"/>
    <property type="match status" value="1"/>
</dbReference>
<feature type="domain" description="Glycoside hydrolase 35 catalytic" evidence="7">
    <location>
        <begin position="26"/>
        <end position="342"/>
    </location>
</feature>
<evidence type="ECO:0000256" key="5">
    <source>
        <dbReference type="RuleBase" id="RU003679"/>
    </source>
</evidence>
<dbReference type="PANTHER" id="PTHR23421">
    <property type="entry name" value="BETA-GALACTOSIDASE RELATED"/>
    <property type="match status" value="1"/>
</dbReference>
<comment type="catalytic activity">
    <reaction evidence="4">
        <text>Hydrolysis of terminal non-reducing beta-D-galactose residues in beta-D-galactosides.</text>
        <dbReference type="EC" id="3.2.1.23"/>
    </reaction>
</comment>
<dbReference type="Pfam" id="PF01301">
    <property type="entry name" value="Glyco_hydro_35"/>
    <property type="match status" value="1"/>
</dbReference>
<evidence type="ECO:0000256" key="6">
    <source>
        <dbReference type="SAM" id="MobiDB-lite"/>
    </source>
</evidence>
<comment type="caution">
    <text evidence="10">The sequence shown here is derived from an EMBL/GenBank/DDBJ whole genome shotgun (WGS) entry which is preliminary data.</text>
</comment>
<evidence type="ECO:0000313" key="11">
    <source>
        <dbReference type="Proteomes" id="UP001431313"/>
    </source>
</evidence>
<accession>A0ABT2CQV5</accession>
<dbReference type="InterPro" id="IPR048912">
    <property type="entry name" value="BetaGal1-like_ABD1"/>
</dbReference>
<comment type="similarity">
    <text evidence="1 5">Belongs to the glycosyl hydrolase 35 family.</text>
</comment>
<evidence type="ECO:0000259" key="9">
    <source>
        <dbReference type="Pfam" id="PF21467"/>
    </source>
</evidence>
<keyword evidence="11" id="KW-1185">Reference proteome</keyword>
<dbReference type="SUPFAM" id="SSF49785">
    <property type="entry name" value="Galactose-binding domain-like"/>
    <property type="match status" value="1"/>
</dbReference>
<reference evidence="10" key="1">
    <citation type="submission" date="2022-08" db="EMBL/GenBank/DDBJ databases">
        <authorList>
            <person name="Somphong A."/>
            <person name="Phongsopitanun W."/>
        </authorList>
    </citation>
    <scope>NUCLEOTIDE SEQUENCE</scope>
    <source>
        <strain evidence="10">LP05-1</strain>
    </source>
</reference>
<dbReference type="InterPro" id="IPR008979">
    <property type="entry name" value="Galactose-bd-like_sf"/>
</dbReference>
<evidence type="ECO:0000256" key="4">
    <source>
        <dbReference type="RuleBase" id="RU000675"/>
    </source>
</evidence>
<dbReference type="Pfam" id="PF21467">
    <property type="entry name" value="BetaGal_gal-bd"/>
    <property type="match status" value="1"/>
</dbReference>
<evidence type="ECO:0000259" key="8">
    <source>
        <dbReference type="Pfam" id="PF21317"/>
    </source>
</evidence>
<dbReference type="InterPro" id="IPR001944">
    <property type="entry name" value="Glycoside_Hdrlase_35"/>
</dbReference>
<organism evidence="10 11">
    <name type="scientific">Streptomyces pyxinae</name>
    <dbReference type="NCBI Taxonomy" id="2970734"/>
    <lineage>
        <taxon>Bacteria</taxon>
        <taxon>Bacillati</taxon>
        <taxon>Actinomycetota</taxon>
        <taxon>Actinomycetes</taxon>
        <taxon>Kitasatosporales</taxon>
        <taxon>Streptomycetaceae</taxon>
        <taxon>Streptomyces</taxon>
    </lineage>
</organism>
<dbReference type="Gene3D" id="3.20.20.80">
    <property type="entry name" value="Glycosidases"/>
    <property type="match status" value="1"/>
</dbReference>
<evidence type="ECO:0000256" key="1">
    <source>
        <dbReference type="ARBA" id="ARBA00009809"/>
    </source>
</evidence>
<evidence type="ECO:0000256" key="2">
    <source>
        <dbReference type="ARBA" id="ARBA00022801"/>
    </source>
</evidence>
<evidence type="ECO:0000259" key="7">
    <source>
        <dbReference type="Pfam" id="PF01301"/>
    </source>
</evidence>
<evidence type="ECO:0000313" key="10">
    <source>
        <dbReference type="EMBL" id="MCS0639820.1"/>
    </source>
</evidence>
<evidence type="ECO:0000256" key="3">
    <source>
        <dbReference type="ARBA" id="ARBA00023295"/>
    </source>
</evidence>
<feature type="compositionally biased region" description="Gly residues" evidence="6">
    <location>
        <begin position="516"/>
        <end position="553"/>
    </location>
</feature>
<feature type="domain" description="Beta-galactosidase 1-like first all-beta" evidence="8">
    <location>
        <begin position="389"/>
        <end position="490"/>
    </location>
</feature>
<feature type="region of interest" description="Disordered" evidence="6">
    <location>
        <begin position="513"/>
        <end position="556"/>
    </location>
</feature>
<protein>
    <recommendedName>
        <fullName evidence="4">Beta-galactosidase</fullName>
        <ecNumber evidence="4">3.2.1.23</ecNumber>
    </recommendedName>
</protein>
<proteinExistence type="inferred from homology"/>
<dbReference type="PRINTS" id="PR00742">
    <property type="entry name" value="GLHYDRLASE35"/>
</dbReference>
<feature type="domain" description="Beta-galactosidase galactose-binding" evidence="9">
    <location>
        <begin position="558"/>
        <end position="615"/>
    </location>
</feature>
<dbReference type="Gene3D" id="2.60.120.260">
    <property type="entry name" value="Galactose-binding domain-like"/>
    <property type="match status" value="3"/>
</dbReference>
<dbReference type="InterPro" id="IPR026283">
    <property type="entry name" value="B-gal_1-like"/>
</dbReference>
<dbReference type="Proteomes" id="UP001431313">
    <property type="component" value="Unassembled WGS sequence"/>
</dbReference>
<dbReference type="InterPro" id="IPR017853">
    <property type="entry name" value="GH"/>
</dbReference>
<keyword evidence="2 4" id="KW-0378">Hydrolase</keyword>
<gene>
    <name evidence="10" type="ORF">NX801_30125</name>
</gene>
<dbReference type="EMBL" id="JANUGQ010000047">
    <property type="protein sequence ID" value="MCS0639820.1"/>
    <property type="molecule type" value="Genomic_DNA"/>
</dbReference>
<dbReference type="RefSeq" id="WP_258791143.1">
    <property type="nucleotide sequence ID" value="NZ_JANUGQ010000047.1"/>
</dbReference>